<gene>
    <name evidence="1" type="ORF">HPHI1048_LOCUS19888</name>
</gene>
<protein>
    <submittedName>
        <fullName evidence="1">Uncharacterized protein</fullName>
    </submittedName>
</protein>
<dbReference type="EMBL" id="HBEO01029313">
    <property type="protein sequence ID" value="CAD8501437.1"/>
    <property type="molecule type" value="Transcribed_RNA"/>
</dbReference>
<name>A0A7S0F229_9CRYP</name>
<sequence>MAALALHEESHNSEEFLMEDDLFFSGRDSWGRELSSQFDKNLNFEEGAQFSHQQKYIHVIEDSFVFSSSFKLRDAELRSESRKVNCDGPSGMLLSNLMASLRKSRKM</sequence>
<dbReference type="AlphaFoldDB" id="A0A7S0F229"/>
<evidence type="ECO:0000313" key="1">
    <source>
        <dbReference type="EMBL" id="CAD8501437.1"/>
    </source>
</evidence>
<accession>A0A7S0F229</accession>
<organism evidence="1">
    <name type="scientific">Hanusia phi</name>
    <dbReference type="NCBI Taxonomy" id="3032"/>
    <lineage>
        <taxon>Eukaryota</taxon>
        <taxon>Cryptophyceae</taxon>
        <taxon>Pyrenomonadales</taxon>
        <taxon>Geminigeraceae</taxon>
        <taxon>Hanusia</taxon>
    </lineage>
</organism>
<proteinExistence type="predicted"/>
<reference evidence="1" key="1">
    <citation type="submission" date="2021-01" db="EMBL/GenBank/DDBJ databases">
        <authorList>
            <person name="Corre E."/>
            <person name="Pelletier E."/>
            <person name="Niang G."/>
            <person name="Scheremetjew M."/>
            <person name="Finn R."/>
            <person name="Kale V."/>
            <person name="Holt S."/>
            <person name="Cochrane G."/>
            <person name="Meng A."/>
            <person name="Brown T."/>
            <person name="Cohen L."/>
        </authorList>
    </citation>
    <scope>NUCLEOTIDE SEQUENCE</scope>
    <source>
        <strain evidence="1">CCMP325</strain>
    </source>
</reference>